<dbReference type="InterPro" id="IPR005119">
    <property type="entry name" value="LysR_subst-bd"/>
</dbReference>
<evidence type="ECO:0000256" key="2">
    <source>
        <dbReference type="ARBA" id="ARBA00023015"/>
    </source>
</evidence>
<evidence type="ECO:0000256" key="1">
    <source>
        <dbReference type="ARBA" id="ARBA00009437"/>
    </source>
</evidence>
<comment type="similarity">
    <text evidence="1">Belongs to the LysR transcriptional regulatory family.</text>
</comment>
<evidence type="ECO:0000313" key="6">
    <source>
        <dbReference type="EMBL" id="PHP64919.1"/>
    </source>
</evidence>
<dbReference type="RefSeq" id="WP_099308452.1">
    <property type="nucleotide sequence ID" value="NZ_PDVP01000020.1"/>
</dbReference>
<name>A0A2G1QHH5_9HYPH</name>
<dbReference type="SUPFAM" id="SSF53850">
    <property type="entry name" value="Periplasmic binding protein-like II"/>
    <property type="match status" value="1"/>
</dbReference>
<dbReference type="SUPFAM" id="SSF46785">
    <property type="entry name" value="Winged helix' DNA-binding domain"/>
    <property type="match status" value="1"/>
</dbReference>
<dbReference type="AlphaFoldDB" id="A0A2G1QHH5"/>
<dbReference type="GO" id="GO:0043565">
    <property type="term" value="F:sequence-specific DNA binding"/>
    <property type="evidence" value="ECO:0007669"/>
    <property type="project" value="TreeGrafter"/>
</dbReference>
<dbReference type="PANTHER" id="PTHR30537:SF26">
    <property type="entry name" value="GLYCINE CLEAVAGE SYSTEM TRANSCRIPTIONAL ACTIVATOR"/>
    <property type="match status" value="1"/>
</dbReference>
<dbReference type="InterPro" id="IPR036388">
    <property type="entry name" value="WH-like_DNA-bd_sf"/>
</dbReference>
<comment type="caution">
    <text evidence="6">The sequence shown here is derived from an EMBL/GenBank/DDBJ whole genome shotgun (WGS) entry which is preliminary data.</text>
</comment>
<sequence length="315" mass="35059">MAYRLPPLNALRAFEAASRHMSFQKAAEELHVTPSALSYQIRQLEDYLQTPLFLRLNRAVELTEHGERVAPGISDAFERLHSTMARLRPETPPNVLTVSTGPATASKWLSPRIHRFIEIWPDIELRISAGLKLTDLRTEEVDVTIRFGGGNYPGLHVEPLTDEAVLPLISPRLLEQIGGMSSPDDLGKVTLLHDDSAGFLPGSVGWGDWLKRMRVYNVDSTRGPRFSHADHALEAAIDGAGVVLGRLFLAQRDIASGRLVAPFDLMMKAQASFYFCCLPETLDAPKVKAFHDFVFAEIEADRTALEAFRNSKRFA</sequence>
<organism evidence="6 7">
    <name type="scientific">Zhengella mangrovi</name>
    <dbReference type="NCBI Taxonomy" id="1982044"/>
    <lineage>
        <taxon>Bacteria</taxon>
        <taxon>Pseudomonadati</taxon>
        <taxon>Pseudomonadota</taxon>
        <taxon>Alphaproteobacteria</taxon>
        <taxon>Hyphomicrobiales</taxon>
        <taxon>Notoacmeibacteraceae</taxon>
        <taxon>Zhengella</taxon>
    </lineage>
</organism>
<proteinExistence type="inferred from homology"/>
<protein>
    <submittedName>
        <fullName evidence="6">Transcriptional regulator</fullName>
    </submittedName>
</protein>
<dbReference type="InterPro" id="IPR036390">
    <property type="entry name" value="WH_DNA-bd_sf"/>
</dbReference>
<keyword evidence="7" id="KW-1185">Reference proteome</keyword>
<dbReference type="InterPro" id="IPR000847">
    <property type="entry name" value="LysR_HTH_N"/>
</dbReference>
<dbReference type="GO" id="GO:0006351">
    <property type="term" value="P:DNA-templated transcription"/>
    <property type="evidence" value="ECO:0007669"/>
    <property type="project" value="TreeGrafter"/>
</dbReference>
<dbReference type="InterPro" id="IPR058163">
    <property type="entry name" value="LysR-type_TF_proteobact-type"/>
</dbReference>
<dbReference type="Proteomes" id="UP000221168">
    <property type="component" value="Unassembled WGS sequence"/>
</dbReference>
<reference evidence="6 7" key="1">
    <citation type="submission" date="2017-10" db="EMBL/GenBank/DDBJ databases">
        <title>Sedimentibacterium mangrovi gen. nov., sp. nov., a novel member of family Phyllobacteriacea isolated from mangrove sediment.</title>
        <authorList>
            <person name="Liao H."/>
            <person name="Tian Y."/>
        </authorList>
    </citation>
    <scope>NUCLEOTIDE SEQUENCE [LARGE SCALE GENOMIC DNA]</scope>
    <source>
        <strain evidence="6 7">X9-2-2</strain>
    </source>
</reference>
<feature type="domain" description="HTH lysR-type" evidence="5">
    <location>
        <begin position="6"/>
        <end position="63"/>
    </location>
</feature>
<dbReference type="Pfam" id="PF03466">
    <property type="entry name" value="LysR_substrate"/>
    <property type="match status" value="1"/>
</dbReference>
<dbReference type="PROSITE" id="PS50931">
    <property type="entry name" value="HTH_LYSR"/>
    <property type="match status" value="1"/>
</dbReference>
<dbReference type="Gene3D" id="3.40.190.10">
    <property type="entry name" value="Periplasmic binding protein-like II"/>
    <property type="match status" value="2"/>
</dbReference>
<dbReference type="FunFam" id="1.10.10.10:FF:000038">
    <property type="entry name" value="Glycine cleavage system transcriptional activator"/>
    <property type="match status" value="1"/>
</dbReference>
<dbReference type="GO" id="GO:0003700">
    <property type="term" value="F:DNA-binding transcription factor activity"/>
    <property type="evidence" value="ECO:0007669"/>
    <property type="project" value="InterPro"/>
</dbReference>
<dbReference type="Pfam" id="PF00126">
    <property type="entry name" value="HTH_1"/>
    <property type="match status" value="1"/>
</dbReference>
<evidence type="ECO:0000256" key="3">
    <source>
        <dbReference type="ARBA" id="ARBA00023125"/>
    </source>
</evidence>
<keyword evidence="2" id="KW-0805">Transcription regulation</keyword>
<dbReference type="NCBIfam" id="NF008352">
    <property type="entry name" value="PRK11139.1"/>
    <property type="match status" value="1"/>
</dbReference>
<keyword evidence="4" id="KW-0804">Transcription</keyword>
<dbReference type="EMBL" id="PDVP01000020">
    <property type="protein sequence ID" value="PHP64919.1"/>
    <property type="molecule type" value="Genomic_DNA"/>
</dbReference>
<dbReference type="PANTHER" id="PTHR30537">
    <property type="entry name" value="HTH-TYPE TRANSCRIPTIONAL REGULATOR"/>
    <property type="match status" value="1"/>
</dbReference>
<dbReference type="Gene3D" id="1.10.10.10">
    <property type="entry name" value="Winged helix-like DNA-binding domain superfamily/Winged helix DNA-binding domain"/>
    <property type="match status" value="1"/>
</dbReference>
<gene>
    <name evidence="6" type="ORF">CSC94_21540</name>
</gene>
<dbReference type="PRINTS" id="PR00039">
    <property type="entry name" value="HTHLYSR"/>
</dbReference>
<evidence type="ECO:0000313" key="7">
    <source>
        <dbReference type="Proteomes" id="UP000221168"/>
    </source>
</evidence>
<evidence type="ECO:0000259" key="5">
    <source>
        <dbReference type="PROSITE" id="PS50931"/>
    </source>
</evidence>
<keyword evidence="3" id="KW-0238">DNA-binding</keyword>
<accession>A0A2G1QHH5</accession>
<evidence type="ECO:0000256" key="4">
    <source>
        <dbReference type="ARBA" id="ARBA00023163"/>
    </source>
</evidence>
<dbReference type="CDD" id="cd08432">
    <property type="entry name" value="PBP2_GcdR_TrpI_HvrB_AmpR_like"/>
    <property type="match status" value="1"/>
</dbReference>
<dbReference type="OrthoDB" id="9807765at2"/>